<dbReference type="Proteomes" id="UP001182991">
    <property type="component" value="Unassembled WGS sequence"/>
</dbReference>
<organism evidence="2 3">
    <name type="scientific">Mesonia ostreae</name>
    <dbReference type="NCBI Taxonomy" id="861110"/>
    <lineage>
        <taxon>Bacteria</taxon>
        <taxon>Pseudomonadati</taxon>
        <taxon>Bacteroidota</taxon>
        <taxon>Flavobacteriia</taxon>
        <taxon>Flavobacteriales</taxon>
        <taxon>Flavobacteriaceae</taxon>
        <taxon>Mesonia</taxon>
    </lineage>
</organism>
<dbReference type="EMBL" id="JAVRBG010000007">
    <property type="protein sequence ID" value="MDT0294676.1"/>
    <property type="molecule type" value="Genomic_DNA"/>
</dbReference>
<sequence>MQKSKAVYLTCKDHSVSGETFELIWNKHQDILITTPQPSLEELPNYYESEDYISHTDASKRLFDKAYQWVKKRMLSKKLQLINSFSTEEKTLLDVGAGTGDFLHFISQKNWKVSGVEPNEKARKLAKAKGINLFEDLAAVKNQYFDVITLWHVLEHVPNLEEQIQQLRKLLQPNGVLVIAVPNFESYDAQYYKEYWAAYDVPRHLWHFSKRGITRIFKEHEIELKEVKPLNFDSFYVSLLSEKYKNKSKNPLKAFYIGLKSNMNANSAKNHSSLIYTFKKLK</sequence>
<dbReference type="EC" id="2.1.1.-" evidence="2"/>
<protein>
    <submittedName>
        <fullName evidence="2">Class I SAM-dependent methyltransferase</fullName>
        <ecNumber evidence="2">2.1.1.-</ecNumber>
    </submittedName>
</protein>
<dbReference type="Gene3D" id="3.40.50.150">
    <property type="entry name" value="Vaccinia Virus protein VP39"/>
    <property type="match status" value="1"/>
</dbReference>
<comment type="caution">
    <text evidence="2">The sequence shown here is derived from an EMBL/GenBank/DDBJ whole genome shotgun (WGS) entry which is preliminary data.</text>
</comment>
<keyword evidence="1 2" id="KW-0808">Transferase</keyword>
<dbReference type="PANTHER" id="PTHR43861:SF3">
    <property type="entry name" value="PUTATIVE (AFU_ORTHOLOGUE AFUA_2G14390)-RELATED"/>
    <property type="match status" value="1"/>
</dbReference>
<name>A0ABU2KIY6_9FLAO</name>
<accession>A0ABU2KIY6</accession>
<reference evidence="3" key="1">
    <citation type="submission" date="2023-07" db="EMBL/GenBank/DDBJ databases">
        <title>Isolating and identifying novel microbial strains from the Mariana Trench.</title>
        <authorList>
            <person name="Fu H."/>
        </authorList>
    </citation>
    <scope>NUCLEOTIDE SEQUENCE [LARGE SCALE GENOMIC DNA]</scope>
    <source>
        <strain evidence="3">T-y2</strain>
    </source>
</reference>
<proteinExistence type="predicted"/>
<evidence type="ECO:0000313" key="2">
    <source>
        <dbReference type="EMBL" id="MDT0294676.1"/>
    </source>
</evidence>
<dbReference type="GO" id="GO:0008168">
    <property type="term" value="F:methyltransferase activity"/>
    <property type="evidence" value="ECO:0007669"/>
    <property type="project" value="UniProtKB-KW"/>
</dbReference>
<dbReference type="CDD" id="cd02440">
    <property type="entry name" value="AdoMet_MTases"/>
    <property type="match status" value="1"/>
</dbReference>
<evidence type="ECO:0000256" key="1">
    <source>
        <dbReference type="ARBA" id="ARBA00022679"/>
    </source>
</evidence>
<dbReference type="SUPFAM" id="SSF53335">
    <property type="entry name" value="S-adenosyl-L-methionine-dependent methyltransferases"/>
    <property type="match status" value="1"/>
</dbReference>
<keyword evidence="3" id="KW-1185">Reference proteome</keyword>
<keyword evidence="2" id="KW-0489">Methyltransferase</keyword>
<dbReference type="InterPro" id="IPR029063">
    <property type="entry name" value="SAM-dependent_MTases_sf"/>
</dbReference>
<gene>
    <name evidence="2" type="ORF">RLT85_08515</name>
</gene>
<dbReference type="RefSeq" id="WP_311401608.1">
    <property type="nucleotide sequence ID" value="NZ_JAVRBG010000007.1"/>
</dbReference>
<evidence type="ECO:0000313" key="3">
    <source>
        <dbReference type="Proteomes" id="UP001182991"/>
    </source>
</evidence>
<dbReference type="PANTHER" id="PTHR43861">
    <property type="entry name" value="TRANS-ACONITATE 2-METHYLTRANSFERASE-RELATED"/>
    <property type="match status" value="1"/>
</dbReference>
<dbReference type="Pfam" id="PF13489">
    <property type="entry name" value="Methyltransf_23"/>
    <property type="match status" value="1"/>
</dbReference>
<dbReference type="GO" id="GO:0032259">
    <property type="term" value="P:methylation"/>
    <property type="evidence" value="ECO:0007669"/>
    <property type="project" value="UniProtKB-KW"/>
</dbReference>